<organism evidence="2 3">
    <name type="scientific">Dentiscutata erythropus</name>
    <dbReference type="NCBI Taxonomy" id="1348616"/>
    <lineage>
        <taxon>Eukaryota</taxon>
        <taxon>Fungi</taxon>
        <taxon>Fungi incertae sedis</taxon>
        <taxon>Mucoromycota</taxon>
        <taxon>Glomeromycotina</taxon>
        <taxon>Glomeromycetes</taxon>
        <taxon>Diversisporales</taxon>
        <taxon>Gigasporaceae</taxon>
        <taxon>Dentiscutata</taxon>
    </lineage>
</organism>
<dbReference type="OrthoDB" id="2473593at2759"/>
<feature type="non-terminal residue" evidence="2">
    <location>
        <position position="143"/>
    </location>
</feature>
<protein>
    <submittedName>
        <fullName evidence="2">19061_t:CDS:1</fullName>
    </submittedName>
</protein>
<comment type="caution">
    <text evidence="2">The sequence shown here is derived from an EMBL/GenBank/DDBJ whole genome shotgun (WGS) entry which is preliminary data.</text>
</comment>
<reference evidence="2" key="1">
    <citation type="submission" date="2021-06" db="EMBL/GenBank/DDBJ databases">
        <authorList>
            <person name="Kallberg Y."/>
            <person name="Tangrot J."/>
            <person name="Rosling A."/>
        </authorList>
    </citation>
    <scope>NUCLEOTIDE SEQUENCE</scope>
    <source>
        <strain evidence="2">MA453B</strain>
    </source>
</reference>
<keyword evidence="3" id="KW-1185">Reference proteome</keyword>
<dbReference type="AlphaFoldDB" id="A0A9N9PGQ2"/>
<feature type="coiled-coil region" evidence="1">
    <location>
        <begin position="115"/>
        <end position="142"/>
    </location>
</feature>
<evidence type="ECO:0000313" key="2">
    <source>
        <dbReference type="EMBL" id="CAG8824815.1"/>
    </source>
</evidence>
<evidence type="ECO:0000313" key="3">
    <source>
        <dbReference type="Proteomes" id="UP000789405"/>
    </source>
</evidence>
<dbReference type="EMBL" id="CAJVPY010065447">
    <property type="protein sequence ID" value="CAG8824815.1"/>
    <property type="molecule type" value="Genomic_DNA"/>
</dbReference>
<sequence length="143" mass="16929">VYDKIETITCEECDYKQILCFTWKIEKQWCISRASTTTGNQFIQFNTGYYWFISVNDINESLHIVKYMNNANEKSHYNIGSQFAPSQKDRFLRGPAKTVLESNETFRWIDLNTNNIQAIQRLDDAINDLKRQLEEANDEKRDK</sequence>
<keyword evidence="1" id="KW-0175">Coiled coil</keyword>
<evidence type="ECO:0000256" key="1">
    <source>
        <dbReference type="SAM" id="Coils"/>
    </source>
</evidence>
<dbReference type="Proteomes" id="UP000789405">
    <property type="component" value="Unassembled WGS sequence"/>
</dbReference>
<proteinExistence type="predicted"/>
<name>A0A9N9PGQ2_9GLOM</name>
<gene>
    <name evidence="2" type="ORF">DERYTH_LOCUS27778</name>
</gene>
<accession>A0A9N9PGQ2</accession>
<feature type="non-terminal residue" evidence="2">
    <location>
        <position position="1"/>
    </location>
</feature>